<sequence length="381" mass="40902">MTQYLLVVAFTAVLTFGLTWLVWRLSIRYKLYPGIRERDVHKTPTPRLGGVAMYLGVLAAFVASSQHPFFAIFWADPGAVWAIIGATTLIVIVGVADDVWDLDWMIKLGAQIVAAGIIAWFGKLQILSLPIGGLTVGSSWMSFVLTVLAIVIVMNAVNFIDGLDGLVAGVALIANAVFFAYSYLLVRDAGATTYFNLASFIAAALIGACIGFLPWNWSPAKLFMGDGGALMLGLLMAVSAIAITGQVTPSQLDPDNFGRSQLLGAFIPILLPIAIVLLPLLDFGLAIIRRVGAGKSPFSPDRKHLHHRMLDMGHADRDAVLIFYAWTAVIGLALLLMYIGTSSDWPGEYLIGVAYGILGIAACLVVTLTPPARRRAPQESS</sequence>
<evidence type="ECO:0000313" key="9">
    <source>
        <dbReference type="Proteomes" id="UP001501690"/>
    </source>
</evidence>
<dbReference type="PANTHER" id="PTHR22926:SF3">
    <property type="entry name" value="UNDECAPRENYL-PHOSPHATE ALPHA-N-ACETYLGLUCOSAMINYL 1-PHOSPHATE TRANSFERASE"/>
    <property type="match status" value="1"/>
</dbReference>
<keyword evidence="3" id="KW-0808">Transferase</keyword>
<accession>A0ABN2HLI6</accession>
<evidence type="ECO:0000256" key="1">
    <source>
        <dbReference type="ARBA" id="ARBA00004651"/>
    </source>
</evidence>
<feature type="transmembrane region" description="Helical" evidence="7">
    <location>
        <begin position="319"/>
        <end position="337"/>
    </location>
</feature>
<feature type="transmembrane region" description="Helical" evidence="7">
    <location>
        <begin position="349"/>
        <end position="368"/>
    </location>
</feature>
<feature type="transmembrane region" description="Helical" evidence="7">
    <location>
        <begin position="78"/>
        <end position="96"/>
    </location>
</feature>
<feature type="transmembrane region" description="Helical" evidence="7">
    <location>
        <begin position="108"/>
        <end position="128"/>
    </location>
</feature>
<dbReference type="PROSITE" id="PS01348">
    <property type="entry name" value="MRAY_2"/>
    <property type="match status" value="1"/>
</dbReference>
<evidence type="ECO:0000256" key="6">
    <source>
        <dbReference type="ARBA" id="ARBA00023136"/>
    </source>
</evidence>
<feature type="transmembrane region" description="Helical" evidence="7">
    <location>
        <begin position="192"/>
        <end position="215"/>
    </location>
</feature>
<evidence type="ECO:0000313" key="8">
    <source>
        <dbReference type="EMBL" id="GAA1689954.1"/>
    </source>
</evidence>
<dbReference type="InterPro" id="IPR018480">
    <property type="entry name" value="PNAcMuramoyl-5peptid_Trfase_CS"/>
</dbReference>
<dbReference type="InterPro" id="IPR000715">
    <property type="entry name" value="Glycosyl_transferase_4"/>
</dbReference>
<dbReference type="RefSeq" id="WP_344068415.1">
    <property type="nucleotide sequence ID" value="NZ_BAAAPL010000001.1"/>
</dbReference>
<gene>
    <name evidence="8" type="ORF">GCM10009808_03650</name>
</gene>
<keyword evidence="5 7" id="KW-1133">Transmembrane helix</keyword>
<keyword evidence="9" id="KW-1185">Reference proteome</keyword>
<evidence type="ECO:0000256" key="3">
    <source>
        <dbReference type="ARBA" id="ARBA00022679"/>
    </source>
</evidence>
<reference evidence="8 9" key="1">
    <citation type="journal article" date="2019" name="Int. J. Syst. Evol. Microbiol.">
        <title>The Global Catalogue of Microorganisms (GCM) 10K type strain sequencing project: providing services to taxonomists for standard genome sequencing and annotation.</title>
        <authorList>
            <consortium name="The Broad Institute Genomics Platform"/>
            <consortium name="The Broad Institute Genome Sequencing Center for Infectious Disease"/>
            <person name="Wu L."/>
            <person name="Ma J."/>
        </authorList>
    </citation>
    <scope>NUCLEOTIDE SEQUENCE [LARGE SCALE GENOMIC DNA]</scope>
    <source>
        <strain evidence="8 9">JCM 15577</strain>
    </source>
</reference>
<dbReference type="CDD" id="cd06853">
    <property type="entry name" value="GT_WecA_like"/>
    <property type="match status" value="1"/>
</dbReference>
<organism evidence="8 9">
    <name type="scientific">Microbacterium sediminicola</name>
    <dbReference type="NCBI Taxonomy" id="415210"/>
    <lineage>
        <taxon>Bacteria</taxon>
        <taxon>Bacillati</taxon>
        <taxon>Actinomycetota</taxon>
        <taxon>Actinomycetes</taxon>
        <taxon>Micrococcales</taxon>
        <taxon>Microbacteriaceae</taxon>
        <taxon>Microbacterium</taxon>
    </lineage>
</organism>
<evidence type="ECO:0000256" key="5">
    <source>
        <dbReference type="ARBA" id="ARBA00022989"/>
    </source>
</evidence>
<protein>
    <submittedName>
        <fullName evidence="8">MraY family glycosyltransferase</fullName>
    </submittedName>
</protein>
<feature type="transmembrane region" description="Helical" evidence="7">
    <location>
        <begin position="265"/>
        <end position="288"/>
    </location>
</feature>
<dbReference type="Pfam" id="PF00953">
    <property type="entry name" value="Glycos_transf_4"/>
    <property type="match status" value="1"/>
</dbReference>
<keyword evidence="2" id="KW-1003">Cell membrane</keyword>
<evidence type="ECO:0000256" key="4">
    <source>
        <dbReference type="ARBA" id="ARBA00022692"/>
    </source>
</evidence>
<dbReference type="Proteomes" id="UP001501690">
    <property type="component" value="Unassembled WGS sequence"/>
</dbReference>
<evidence type="ECO:0000256" key="2">
    <source>
        <dbReference type="ARBA" id="ARBA00022475"/>
    </source>
</evidence>
<keyword evidence="4 7" id="KW-0812">Transmembrane</keyword>
<name>A0ABN2HLI6_9MICO</name>
<feature type="transmembrane region" description="Helical" evidence="7">
    <location>
        <begin position="6"/>
        <end position="27"/>
    </location>
</feature>
<dbReference type="PANTHER" id="PTHR22926">
    <property type="entry name" value="PHOSPHO-N-ACETYLMURAMOYL-PENTAPEPTIDE-TRANSFERASE"/>
    <property type="match status" value="1"/>
</dbReference>
<evidence type="ECO:0000256" key="7">
    <source>
        <dbReference type="SAM" id="Phobius"/>
    </source>
</evidence>
<comment type="caution">
    <text evidence="8">The sequence shown here is derived from an EMBL/GenBank/DDBJ whole genome shotgun (WGS) entry which is preliminary data.</text>
</comment>
<proteinExistence type="predicted"/>
<feature type="transmembrane region" description="Helical" evidence="7">
    <location>
        <begin position="166"/>
        <end position="186"/>
    </location>
</feature>
<feature type="transmembrane region" description="Helical" evidence="7">
    <location>
        <begin position="48"/>
        <end position="66"/>
    </location>
</feature>
<feature type="transmembrane region" description="Helical" evidence="7">
    <location>
        <begin position="227"/>
        <end position="245"/>
    </location>
</feature>
<feature type="transmembrane region" description="Helical" evidence="7">
    <location>
        <begin position="140"/>
        <end position="159"/>
    </location>
</feature>
<dbReference type="EMBL" id="BAAAPL010000001">
    <property type="protein sequence ID" value="GAA1689954.1"/>
    <property type="molecule type" value="Genomic_DNA"/>
</dbReference>
<keyword evidence="6 7" id="KW-0472">Membrane</keyword>
<comment type="subcellular location">
    <subcellularLocation>
        <location evidence="1">Cell membrane</location>
        <topology evidence="1">Multi-pass membrane protein</topology>
    </subcellularLocation>
</comment>